<keyword evidence="5" id="KW-1185">Reference proteome</keyword>
<sequence length="134" mass="15519">PPPPRLGFRLTSEIGRHWLAPHEYTRVFAQRRTSQGMFTKTYEKVDQDDEDISDEEKARSGRLYAVPVPEDSTRGYHLVNAGISYRGKWGREGEYTVSLHGNNLLNQKIYIHNSYLPYVPQMGRNFVFGVNVKF</sequence>
<organism evidence="4 5">
    <name type="scientific">Neisseria bacilliformis ATCC BAA-1200</name>
    <dbReference type="NCBI Taxonomy" id="888742"/>
    <lineage>
        <taxon>Bacteria</taxon>
        <taxon>Pseudomonadati</taxon>
        <taxon>Pseudomonadota</taxon>
        <taxon>Betaproteobacteria</taxon>
        <taxon>Neisseriales</taxon>
        <taxon>Neisseriaceae</taxon>
        <taxon>Neisseria</taxon>
    </lineage>
</organism>
<proteinExistence type="predicted"/>
<dbReference type="GO" id="GO:0009279">
    <property type="term" value="C:cell outer membrane"/>
    <property type="evidence" value="ECO:0007669"/>
    <property type="project" value="UniProtKB-SubCell"/>
</dbReference>
<dbReference type="InterPro" id="IPR036942">
    <property type="entry name" value="Beta-barrel_TonB_sf"/>
</dbReference>
<evidence type="ECO:0000313" key="4">
    <source>
        <dbReference type="EMBL" id="EGF10628.1"/>
    </source>
</evidence>
<dbReference type="EMBL" id="AFAY01000033">
    <property type="protein sequence ID" value="EGF10628.1"/>
    <property type="molecule type" value="Genomic_DNA"/>
</dbReference>
<comment type="subcellular location">
    <subcellularLocation>
        <location evidence="1">Cell outer membrane</location>
    </subcellularLocation>
</comment>
<comment type="caution">
    <text evidence="4">The sequence shown here is derived from an EMBL/GenBank/DDBJ whole genome shotgun (WGS) entry which is preliminary data.</text>
</comment>
<name>F2BD69_9NEIS</name>
<keyword evidence="2" id="KW-0472">Membrane</keyword>
<accession>F2BD69</accession>
<dbReference type="AlphaFoldDB" id="F2BD69"/>
<reference evidence="4 5" key="1">
    <citation type="submission" date="2011-02" db="EMBL/GenBank/DDBJ databases">
        <authorList>
            <person name="Muzny D."/>
            <person name="Qin X."/>
            <person name="Deng J."/>
            <person name="Jiang H."/>
            <person name="Liu Y."/>
            <person name="Qu J."/>
            <person name="Song X.-Z."/>
            <person name="Zhang L."/>
            <person name="Thornton R."/>
            <person name="Coyle M."/>
            <person name="Francisco L."/>
            <person name="Jackson L."/>
            <person name="Javaid M."/>
            <person name="Korchina V."/>
            <person name="Kovar C."/>
            <person name="Mata R."/>
            <person name="Mathew T."/>
            <person name="Ngo R."/>
            <person name="Nguyen L."/>
            <person name="Nguyen N."/>
            <person name="Okwuonu G."/>
            <person name="Ongeri F."/>
            <person name="Pham C."/>
            <person name="Simmons D."/>
            <person name="Wilczek-Boney K."/>
            <person name="Hale W."/>
            <person name="Jakkamsetti A."/>
            <person name="Pham P."/>
            <person name="Ruth R."/>
            <person name="San Lucas F."/>
            <person name="Warren J."/>
            <person name="Zhang J."/>
            <person name="Zhao Z."/>
            <person name="Zhou C."/>
            <person name="Zhu D."/>
            <person name="Lee S."/>
            <person name="Bess C."/>
            <person name="Blankenburg K."/>
            <person name="Forbes L."/>
            <person name="Fu Q."/>
            <person name="Gubbala S."/>
            <person name="Hirani K."/>
            <person name="Jayaseelan J.C."/>
            <person name="Lara F."/>
            <person name="Munidasa M."/>
            <person name="Palculict T."/>
            <person name="Patil S."/>
            <person name="Pu L.-L."/>
            <person name="Saada N."/>
            <person name="Tang L."/>
            <person name="Weissenberger G."/>
            <person name="Zhu Y."/>
            <person name="Hemphill L."/>
            <person name="Shang Y."/>
            <person name="Youmans B."/>
            <person name="Ayvaz T."/>
            <person name="Ross M."/>
            <person name="Santibanez J."/>
            <person name="Aqrawi P."/>
            <person name="Gross S."/>
            <person name="Joshi V."/>
            <person name="Fowler G."/>
            <person name="Nazareth L."/>
            <person name="Reid J."/>
            <person name="Worley K."/>
            <person name="Petrosino J."/>
            <person name="Highlander S."/>
            <person name="Gibbs R."/>
        </authorList>
    </citation>
    <scope>NUCLEOTIDE SEQUENCE [LARGE SCALE GENOMIC DNA]</scope>
    <source>
        <strain evidence="4 5">ATCC BAA-1200</strain>
    </source>
</reference>
<protein>
    <submittedName>
        <fullName evidence="4">Iron-regulated outer membrane protein</fullName>
    </submittedName>
</protein>
<evidence type="ECO:0000256" key="3">
    <source>
        <dbReference type="ARBA" id="ARBA00023237"/>
    </source>
</evidence>
<dbReference type="Proteomes" id="UP000004105">
    <property type="component" value="Unassembled WGS sequence"/>
</dbReference>
<dbReference type="SUPFAM" id="SSF56935">
    <property type="entry name" value="Porins"/>
    <property type="match status" value="1"/>
</dbReference>
<evidence type="ECO:0000313" key="5">
    <source>
        <dbReference type="Proteomes" id="UP000004105"/>
    </source>
</evidence>
<dbReference type="Gene3D" id="2.40.170.20">
    <property type="entry name" value="TonB-dependent receptor, beta-barrel domain"/>
    <property type="match status" value="1"/>
</dbReference>
<feature type="non-terminal residue" evidence="4">
    <location>
        <position position="1"/>
    </location>
</feature>
<dbReference type="HOGENOM" id="CLU_1890178_0_0_4"/>
<keyword evidence="3" id="KW-0998">Cell outer membrane</keyword>
<evidence type="ECO:0000256" key="2">
    <source>
        <dbReference type="ARBA" id="ARBA00023136"/>
    </source>
</evidence>
<gene>
    <name evidence="4" type="primary">irp</name>
    <name evidence="4" type="ORF">HMPREF9123_1675</name>
</gene>
<evidence type="ECO:0000256" key="1">
    <source>
        <dbReference type="ARBA" id="ARBA00004442"/>
    </source>
</evidence>